<comment type="caution">
    <text evidence="1">The sequence shown here is derived from an EMBL/GenBank/DDBJ whole genome shotgun (WGS) entry which is preliminary data.</text>
</comment>
<dbReference type="AlphaFoldDB" id="A0ABD0MBR2"/>
<evidence type="ECO:0000313" key="1">
    <source>
        <dbReference type="EMBL" id="KAL0146905.1"/>
    </source>
</evidence>
<proteinExistence type="predicted"/>
<feature type="non-terminal residue" evidence="1">
    <location>
        <position position="98"/>
    </location>
</feature>
<name>A0ABD0MBR2_CIRMR</name>
<dbReference type="EMBL" id="JAMKFB020000850">
    <property type="protein sequence ID" value="KAL0146905.1"/>
    <property type="molecule type" value="Genomic_DNA"/>
</dbReference>
<reference evidence="1 2" key="1">
    <citation type="submission" date="2024-05" db="EMBL/GenBank/DDBJ databases">
        <title>Genome sequencing and assembly of Indian major carp, Cirrhinus mrigala (Hamilton, 1822).</title>
        <authorList>
            <person name="Mohindra V."/>
            <person name="Chowdhury L.M."/>
            <person name="Lal K."/>
            <person name="Jena J.K."/>
        </authorList>
    </citation>
    <scope>NUCLEOTIDE SEQUENCE [LARGE SCALE GENOMIC DNA]</scope>
    <source>
        <strain evidence="1">CM1030</strain>
        <tissue evidence="1">Blood</tissue>
    </source>
</reference>
<evidence type="ECO:0000313" key="2">
    <source>
        <dbReference type="Proteomes" id="UP001529510"/>
    </source>
</evidence>
<keyword evidence="2" id="KW-1185">Reference proteome</keyword>
<accession>A0ABD0MBR2</accession>
<organism evidence="1 2">
    <name type="scientific">Cirrhinus mrigala</name>
    <name type="common">Mrigala</name>
    <dbReference type="NCBI Taxonomy" id="683832"/>
    <lineage>
        <taxon>Eukaryota</taxon>
        <taxon>Metazoa</taxon>
        <taxon>Chordata</taxon>
        <taxon>Craniata</taxon>
        <taxon>Vertebrata</taxon>
        <taxon>Euteleostomi</taxon>
        <taxon>Actinopterygii</taxon>
        <taxon>Neopterygii</taxon>
        <taxon>Teleostei</taxon>
        <taxon>Ostariophysi</taxon>
        <taxon>Cypriniformes</taxon>
        <taxon>Cyprinidae</taxon>
        <taxon>Labeoninae</taxon>
        <taxon>Labeonini</taxon>
        <taxon>Cirrhinus</taxon>
    </lineage>
</organism>
<gene>
    <name evidence="1" type="ORF">M9458_057844</name>
</gene>
<dbReference type="Proteomes" id="UP001529510">
    <property type="component" value="Unassembled WGS sequence"/>
</dbReference>
<feature type="non-terminal residue" evidence="1">
    <location>
        <position position="1"/>
    </location>
</feature>
<sequence>RECADNSSVFHVFVSDYSAGIYSLLTFLFPIADSAKADGWVVQYAQLGQVRFLPQVSRSLCHAVVNLDPASSLYFRVFPAALKNFCRVVWSKEILRPG</sequence>
<protein>
    <submittedName>
        <fullName evidence="1">Uncharacterized protein</fullName>
    </submittedName>
</protein>